<dbReference type="EMBL" id="JTHP01000039">
    <property type="protein sequence ID" value="KJD44222.1"/>
    <property type="molecule type" value="Genomic_DNA"/>
</dbReference>
<dbReference type="AlphaFoldDB" id="A0A0D7X2F5"/>
<evidence type="ECO:0000313" key="2">
    <source>
        <dbReference type="Proteomes" id="UP000032534"/>
    </source>
</evidence>
<keyword evidence="2" id="KW-1185">Reference proteome</keyword>
<dbReference type="OrthoDB" id="2986513at2"/>
<evidence type="ECO:0000313" key="1">
    <source>
        <dbReference type="EMBL" id="KJD44222.1"/>
    </source>
</evidence>
<dbReference type="PATRIC" id="fig|159743.3.peg.4009"/>
<dbReference type="Pfam" id="PF08812">
    <property type="entry name" value="YtxC"/>
    <property type="match status" value="1"/>
</dbReference>
<sequence length="293" mass="34035">MELFTVWTHTDGNQESDRFYQVVKSRNKGLHMSRRGFRFTFRQLENKVAWTCKGTESNPAFESFLPCVYSIMASAIADYIIEVKEWGMLNLILAKACSLLEEEDTEQIRSMVRSLLKDDGSRGRMKRHGKLAALLEKDFMELRVINLEGLIQFRLNTYKKELEEIVDYAMEEFWADRQYEEFMGLLKYFVFFQESKVPLVHVLHQGGHDFTILDSSMVPIPTPEGDDIIVEMPGVELEMEVEDRIVSTLISISPASIILHTDDEHTPIVRTLLHIFEDKMKLSRLYPGQDVQK</sequence>
<accession>A0A0D7X2F5</accession>
<name>A0A0D7X2F5_9BACL</name>
<comment type="caution">
    <text evidence="1">The sequence shown here is derived from an EMBL/GenBank/DDBJ whole genome shotgun (WGS) entry which is preliminary data.</text>
</comment>
<gene>
    <name evidence="1" type="ORF">QD47_18015</name>
</gene>
<proteinExistence type="predicted"/>
<dbReference type="RefSeq" id="WP_044647432.1">
    <property type="nucleotide sequence ID" value="NZ_JTHP01000039.1"/>
</dbReference>
<dbReference type="InterPro" id="IPR014199">
    <property type="entry name" value="Spore_YtxC"/>
</dbReference>
<protein>
    <submittedName>
        <fullName evidence="1">Sporulation protein</fullName>
    </submittedName>
</protein>
<reference evidence="1 2" key="1">
    <citation type="submission" date="2014-11" db="EMBL/GenBank/DDBJ databases">
        <title>Draft Genome Sequences of Paenibacillus polymyxa NRRL B-30509 and Paenibacillus terrae NRRL B-30644, Strains from a Poultry Environment that Produce Tridecaptin A and Paenicidins.</title>
        <authorList>
            <person name="van Belkum M.J."/>
            <person name="Lohans C.T."/>
            <person name="Vederas J.C."/>
        </authorList>
    </citation>
    <scope>NUCLEOTIDE SEQUENCE [LARGE SCALE GENOMIC DNA]</scope>
    <source>
        <strain evidence="1 2">NRRL B-30644</strain>
    </source>
</reference>
<organism evidence="1 2">
    <name type="scientific">Paenibacillus terrae</name>
    <dbReference type="NCBI Taxonomy" id="159743"/>
    <lineage>
        <taxon>Bacteria</taxon>
        <taxon>Bacillati</taxon>
        <taxon>Bacillota</taxon>
        <taxon>Bacilli</taxon>
        <taxon>Bacillales</taxon>
        <taxon>Paenibacillaceae</taxon>
        <taxon>Paenibacillus</taxon>
    </lineage>
</organism>
<dbReference type="Proteomes" id="UP000032534">
    <property type="component" value="Unassembled WGS sequence"/>
</dbReference>